<comment type="similarity">
    <text evidence="1">Belongs to the acyl coenzyme A hydrolase family.</text>
</comment>
<comment type="caution">
    <text evidence="5">The sequence shown here is derived from an EMBL/GenBank/DDBJ whole genome shotgun (WGS) entry which is preliminary data.</text>
</comment>
<dbReference type="InterPro" id="IPR029069">
    <property type="entry name" value="HotDog_dom_sf"/>
</dbReference>
<keyword evidence="2 3" id="KW-0378">Hydrolase</keyword>
<evidence type="ECO:0000256" key="3">
    <source>
        <dbReference type="PROSITE-ProRule" id="PRU01106"/>
    </source>
</evidence>
<dbReference type="PANTHER" id="PTHR11049:SF16">
    <property type="entry name" value="PROTEIN VDLD"/>
    <property type="match status" value="1"/>
</dbReference>
<accession>A0A967B007</accession>
<dbReference type="GO" id="GO:0005829">
    <property type="term" value="C:cytosol"/>
    <property type="evidence" value="ECO:0007669"/>
    <property type="project" value="TreeGrafter"/>
</dbReference>
<dbReference type="Proteomes" id="UP000744769">
    <property type="component" value="Unassembled WGS sequence"/>
</dbReference>
<evidence type="ECO:0000313" key="5">
    <source>
        <dbReference type="EMBL" id="NHN55552.1"/>
    </source>
</evidence>
<dbReference type="InterPro" id="IPR033120">
    <property type="entry name" value="HOTDOG_ACOT"/>
</dbReference>
<protein>
    <submittedName>
        <fullName evidence="5">Acyl-CoA thioesterase</fullName>
    </submittedName>
</protein>
<dbReference type="Gene3D" id="3.10.129.10">
    <property type="entry name" value="Hotdog Thioesterase"/>
    <property type="match status" value="1"/>
</dbReference>
<feature type="domain" description="HotDog ACOT-type" evidence="4">
    <location>
        <begin position="17"/>
        <end position="130"/>
    </location>
</feature>
<dbReference type="InterPro" id="IPR040170">
    <property type="entry name" value="Cytosol_ACT"/>
</dbReference>
<dbReference type="PANTHER" id="PTHR11049">
    <property type="entry name" value="ACYL COENZYME A THIOESTER HYDROLASE"/>
    <property type="match status" value="1"/>
</dbReference>
<evidence type="ECO:0000256" key="2">
    <source>
        <dbReference type="ARBA" id="ARBA00022801"/>
    </source>
</evidence>
<dbReference type="GO" id="GO:0052816">
    <property type="term" value="F:long-chain fatty acyl-CoA hydrolase activity"/>
    <property type="evidence" value="ECO:0007669"/>
    <property type="project" value="TreeGrafter"/>
</dbReference>
<dbReference type="Pfam" id="PF03061">
    <property type="entry name" value="4HBT"/>
    <property type="match status" value="1"/>
</dbReference>
<dbReference type="PROSITE" id="PS51770">
    <property type="entry name" value="HOTDOG_ACOT"/>
    <property type="match status" value="1"/>
</dbReference>
<dbReference type="EMBL" id="JAAOIV010000004">
    <property type="protein sequence ID" value="NHN55552.1"/>
    <property type="molecule type" value="Genomic_DNA"/>
</dbReference>
<evidence type="ECO:0000256" key="1">
    <source>
        <dbReference type="ARBA" id="ARBA00010458"/>
    </source>
</evidence>
<dbReference type="SUPFAM" id="SSF54637">
    <property type="entry name" value="Thioesterase/thiol ester dehydrase-isomerase"/>
    <property type="match status" value="1"/>
</dbReference>
<evidence type="ECO:0000259" key="4">
    <source>
        <dbReference type="PROSITE" id="PS51770"/>
    </source>
</evidence>
<dbReference type="AlphaFoldDB" id="A0A967B007"/>
<sequence length="172" mass="18209">MTTSELLRVSELSVDAAVSRVVLARVMGHADTNLYGSVHGGTVMHLIDEAAAATAARHAGVPALTVRVEGMDFLAPAHVGDLVSARAQLVDVGRTSMRVRAVVTAERWNELGPVVLIATAELMFVAIDGQGRPVEVPRLAPADVEWLAETVTEGAATATFVPRETGQRPRHT</sequence>
<name>A0A967B007_9MICO</name>
<keyword evidence="6" id="KW-1185">Reference proteome</keyword>
<dbReference type="RefSeq" id="WP_166195289.1">
    <property type="nucleotide sequence ID" value="NZ_JAAOIV010000004.1"/>
</dbReference>
<dbReference type="GO" id="GO:0006637">
    <property type="term" value="P:acyl-CoA metabolic process"/>
    <property type="evidence" value="ECO:0007669"/>
    <property type="project" value="TreeGrafter"/>
</dbReference>
<gene>
    <name evidence="5" type="ORF">G9U51_07125</name>
</gene>
<reference evidence="5" key="1">
    <citation type="submission" date="2020-03" db="EMBL/GenBank/DDBJ databases">
        <title>Draft sequencing of Calidifontibacter sp. DB0510.</title>
        <authorList>
            <person name="Kim D.-U."/>
        </authorList>
    </citation>
    <scope>NUCLEOTIDE SEQUENCE</scope>
    <source>
        <strain evidence="5">DB0510</strain>
    </source>
</reference>
<dbReference type="CDD" id="cd03442">
    <property type="entry name" value="BFIT_BACH"/>
    <property type="match status" value="1"/>
</dbReference>
<organism evidence="5 6">
    <name type="scientific">Metallococcus carri</name>
    <dbReference type="NCBI Taxonomy" id="1656884"/>
    <lineage>
        <taxon>Bacteria</taxon>
        <taxon>Bacillati</taxon>
        <taxon>Actinomycetota</taxon>
        <taxon>Actinomycetes</taxon>
        <taxon>Micrococcales</taxon>
        <taxon>Dermacoccaceae</taxon>
        <taxon>Metallococcus</taxon>
    </lineage>
</organism>
<proteinExistence type="inferred from homology"/>
<evidence type="ECO:0000313" key="6">
    <source>
        <dbReference type="Proteomes" id="UP000744769"/>
    </source>
</evidence>
<dbReference type="InterPro" id="IPR006683">
    <property type="entry name" value="Thioestr_dom"/>
</dbReference>